<dbReference type="GeneID" id="54477988"/>
<feature type="compositionally biased region" description="Basic residues" evidence="4">
    <location>
        <begin position="201"/>
        <end position="225"/>
    </location>
</feature>
<dbReference type="PANTHER" id="PTHR14296">
    <property type="entry name" value="REMODELING AND SPACING FACTOR 1"/>
    <property type="match status" value="1"/>
</dbReference>
<evidence type="ECO:0000256" key="1">
    <source>
        <dbReference type="ARBA" id="ARBA00022723"/>
    </source>
</evidence>
<keyword evidence="7" id="KW-1185">Reference proteome</keyword>
<feature type="compositionally biased region" description="Polar residues" evidence="4">
    <location>
        <begin position="692"/>
        <end position="714"/>
    </location>
</feature>
<dbReference type="AlphaFoldDB" id="A0A6A6PXJ2"/>
<dbReference type="InterPro" id="IPR019786">
    <property type="entry name" value="Zinc_finger_PHD-type_CS"/>
</dbReference>
<dbReference type="InterPro" id="IPR001965">
    <property type="entry name" value="Znf_PHD"/>
</dbReference>
<proteinExistence type="predicted"/>
<dbReference type="SMART" id="SM00249">
    <property type="entry name" value="PHD"/>
    <property type="match status" value="1"/>
</dbReference>
<evidence type="ECO:0000256" key="3">
    <source>
        <dbReference type="ARBA" id="ARBA00022833"/>
    </source>
</evidence>
<feature type="compositionally biased region" description="Pro residues" evidence="4">
    <location>
        <begin position="739"/>
        <end position="753"/>
    </location>
</feature>
<evidence type="ECO:0000259" key="5">
    <source>
        <dbReference type="SMART" id="SM00249"/>
    </source>
</evidence>
<dbReference type="InterPro" id="IPR028938">
    <property type="entry name" value="Rsf1-like"/>
</dbReference>
<feature type="region of interest" description="Disordered" evidence="4">
    <location>
        <begin position="418"/>
        <end position="448"/>
    </location>
</feature>
<dbReference type="InterPro" id="IPR013083">
    <property type="entry name" value="Znf_RING/FYVE/PHD"/>
</dbReference>
<feature type="region of interest" description="Disordered" evidence="4">
    <location>
        <begin position="529"/>
        <end position="564"/>
    </location>
</feature>
<name>A0A6A6PXJ2_9PEZI</name>
<dbReference type="GO" id="GO:0008270">
    <property type="term" value="F:zinc ion binding"/>
    <property type="evidence" value="ECO:0007669"/>
    <property type="project" value="UniProtKB-KW"/>
</dbReference>
<feature type="region of interest" description="Disordered" evidence="4">
    <location>
        <begin position="187"/>
        <end position="268"/>
    </location>
</feature>
<evidence type="ECO:0000256" key="4">
    <source>
        <dbReference type="SAM" id="MobiDB-lite"/>
    </source>
</evidence>
<dbReference type="InterPro" id="IPR011011">
    <property type="entry name" value="Znf_FYVE_PHD"/>
</dbReference>
<organism evidence="6 7">
    <name type="scientific">Neohortaea acidophila</name>
    <dbReference type="NCBI Taxonomy" id="245834"/>
    <lineage>
        <taxon>Eukaryota</taxon>
        <taxon>Fungi</taxon>
        <taxon>Dikarya</taxon>
        <taxon>Ascomycota</taxon>
        <taxon>Pezizomycotina</taxon>
        <taxon>Dothideomycetes</taxon>
        <taxon>Dothideomycetidae</taxon>
        <taxon>Mycosphaerellales</taxon>
        <taxon>Teratosphaeriaceae</taxon>
        <taxon>Neohortaea</taxon>
    </lineage>
</organism>
<dbReference type="EMBL" id="MU001634">
    <property type="protein sequence ID" value="KAF2484454.1"/>
    <property type="molecule type" value="Genomic_DNA"/>
</dbReference>
<dbReference type="Proteomes" id="UP000799767">
    <property type="component" value="Unassembled WGS sequence"/>
</dbReference>
<evidence type="ECO:0000313" key="6">
    <source>
        <dbReference type="EMBL" id="KAF2484454.1"/>
    </source>
</evidence>
<gene>
    <name evidence="6" type="ORF">BDY17DRAFT_323304</name>
</gene>
<reference evidence="6" key="1">
    <citation type="journal article" date="2020" name="Stud. Mycol.">
        <title>101 Dothideomycetes genomes: a test case for predicting lifestyles and emergence of pathogens.</title>
        <authorList>
            <person name="Haridas S."/>
            <person name="Albert R."/>
            <person name="Binder M."/>
            <person name="Bloem J."/>
            <person name="Labutti K."/>
            <person name="Salamov A."/>
            <person name="Andreopoulos B."/>
            <person name="Baker S."/>
            <person name="Barry K."/>
            <person name="Bills G."/>
            <person name="Bluhm B."/>
            <person name="Cannon C."/>
            <person name="Castanera R."/>
            <person name="Culley D."/>
            <person name="Daum C."/>
            <person name="Ezra D."/>
            <person name="Gonzalez J."/>
            <person name="Henrissat B."/>
            <person name="Kuo A."/>
            <person name="Liang C."/>
            <person name="Lipzen A."/>
            <person name="Lutzoni F."/>
            <person name="Magnuson J."/>
            <person name="Mondo S."/>
            <person name="Nolan M."/>
            <person name="Ohm R."/>
            <person name="Pangilinan J."/>
            <person name="Park H.-J."/>
            <person name="Ramirez L."/>
            <person name="Alfaro M."/>
            <person name="Sun H."/>
            <person name="Tritt A."/>
            <person name="Yoshinaga Y."/>
            <person name="Zwiers L.-H."/>
            <person name="Turgeon B."/>
            <person name="Goodwin S."/>
            <person name="Spatafora J."/>
            <person name="Crous P."/>
            <person name="Grigoriev I."/>
        </authorList>
    </citation>
    <scope>NUCLEOTIDE SEQUENCE</scope>
    <source>
        <strain evidence="6">CBS 113389</strain>
    </source>
</reference>
<dbReference type="SUPFAM" id="SSF57903">
    <property type="entry name" value="FYVE/PHD zinc finger"/>
    <property type="match status" value="1"/>
</dbReference>
<feature type="region of interest" description="Disordered" evidence="4">
    <location>
        <begin position="894"/>
        <end position="977"/>
    </location>
</feature>
<evidence type="ECO:0000313" key="7">
    <source>
        <dbReference type="Proteomes" id="UP000799767"/>
    </source>
</evidence>
<dbReference type="Pfam" id="PF00628">
    <property type="entry name" value="PHD"/>
    <property type="match status" value="1"/>
</dbReference>
<dbReference type="GO" id="GO:0006355">
    <property type="term" value="P:regulation of DNA-templated transcription"/>
    <property type="evidence" value="ECO:0007669"/>
    <property type="project" value="InterPro"/>
</dbReference>
<protein>
    <recommendedName>
        <fullName evidence="5">Zinc finger PHD-type domain-containing protein</fullName>
    </recommendedName>
</protein>
<dbReference type="Gene3D" id="3.30.40.10">
    <property type="entry name" value="Zinc/RING finger domain, C3HC4 (zinc finger)"/>
    <property type="match status" value="1"/>
</dbReference>
<dbReference type="PANTHER" id="PTHR14296:SF3">
    <property type="entry name" value="DIKAR, ISOFORM F"/>
    <property type="match status" value="1"/>
</dbReference>
<dbReference type="InterPro" id="IPR019787">
    <property type="entry name" value="Znf_PHD-finger"/>
</dbReference>
<feature type="compositionally biased region" description="Acidic residues" evidence="4">
    <location>
        <begin position="230"/>
        <end position="243"/>
    </location>
</feature>
<evidence type="ECO:0000256" key="2">
    <source>
        <dbReference type="ARBA" id="ARBA00022771"/>
    </source>
</evidence>
<feature type="region of interest" description="Disordered" evidence="4">
    <location>
        <begin position="600"/>
        <end position="880"/>
    </location>
</feature>
<feature type="compositionally biased region" description="Polar residues" evidence="4">
    <location>
        <begin position="754"/>
        <end position="763"/>
    </location>
</feature>
<accession>A0A6A6PXJ2</accession>
<dbReference type="RefSeq" id="XP_033591023.1">
    <property type="nucleotide sequence ID" value="XM_033736986.1"/>
</dbReference>
<feature type="compositionally biased region" description="Basic and acidic residues" evidence="4">
    <location>
        <begin position="960"/>
        <end position="977"/>
    </location>
</feature>
<dbReference type="OrthoDB" id="303107at2759"/>
<sequence>MPRYKRTFDEAELELTLEPSVPASNLELLGKLRNMWEFASLMQYIYLFGSVVKIDNDLDIEDLESECLAPQPSQRLASLGLQLLKYVSSHRGLTPDIFDEYTRRQYMAKAPHRNPFGEEEEPAKFDDFDVFAKIRVLHQLSIWTLGNAERIRGMMPQEDDQLAWRIEPIGWDKDDRAYFVLDDDRLYRRTDDPVPPPSPKTKPKPKPKSKPAKKNRPRGTRSSKRIKLDEDSEAEEEASEEVNAEGSAEQANGPEDGHTAQNEDEGGLGFTSKTWECIAITLEEYQDFLATIFRSRDANEKQLRKVIEEKILPVIESRAEKIRQKQLKQLRDLETLQKMATAKRSSRLAGRAEKEKQEREEREAEEKRQRELQMAHEEQEKQRRIEDAHESRRLTREQRLKDREVKRILHEEELARLEEATTRASSQDPSNAVGADGSKRLSERQIKTQKERHQQELDRMAEEEENWVFDCAMCGVHGENLDDGTHSIACERCNVWQHSKCHGFSPKTAEKDGFHFVCGTCKRKEAEAKKPKIPPLKLSKRKSPEVQIPPSVGSANGSEERRAALPPHVARQLDNIQYYQPPATAPGPFGQVSSYQGYPPVSNFAPYRPSPPQQPWQGNQLPPPARRPSSGYASSPTPPAMAGHPSPSQQHYYMHQQAVASAGAYPGHQPSYSPHPYPYSHGGHHGAYASANSPSQYQQYSTRPPSVPHNQQVDVQRPPQHYYPNGARSPPGSNARPAAAPPHYDPNRQPPLPSTYSTQHQVRSPSTAIPPSASPYSQYASSSPVKAPQAMQQMQYQQPPQAMQHLAQTPQQAQPAATSNGQAPRETPHQPHPSPAGSNATAVAADGMSGPWYGGNAIPQKHDQTPAAPGASPAFGENKIVPPMQLVPSPHQQIQAELSGSQSVPVKKMPSPNGRSVELPRPALPADTNDNGGHDNRASVADTAAPELKLQQTPILSRAPVDEDTKMINGDADRVLG</sequence>
<dbReference type="GO" id="GO:0031213">
    <property type="term" value="C:RSF complex"/>
    <property type="evidence" value="ECO:0007669"/>
    <property type="project" value="InterPro"/>
</dbReference>
<feature type="region of interest" description="Disordered" evidence="4">
    <location>
        <begin position="341"/>
        <end position="391"/>
    </location>
</feature>
<feature type="compositionally biased region" description="Basic and acidic residues" evidence="4">
    <location>
        <begin position="350"/>
        <end position="391"/>
    </location>
</feature>
<dbReference type="PROSITE" id="PS01359">
    <property type="entry name" value="ZF_PHD_1"/>
    <property type="match status" value="1"/>
</dbReference>
<feature type="compositionally biased region" description="Low complexity" evidence="4">
    <location>
        <begin position="665"/>
        <end position="691"/>
    </location>
</feature>
<keyword evidence="2" id="KW-0863">Zinc-finger</keyword>
<feature type="domain" description="Zinc finger PHD-type" evidence="5">
    <location>
        <begin position="470"/>
        <end position="522"/>
    </location>
</feature>
<feature type="compositionally biased region" description="Basic and acidic residues" evidence="4">
    <location>
        <begin position="437"/>
        <end position="448"/>
    </location>
</feature>
<feature type="compositionally biased region" description="Polar residues" evidence="4">
    <location>
        <begin position="894"/>
        <end position="904"/>
    </location>
</feature>
<feature type="compositionally biased region" description="Low complexity" evidence="4">
    <location>
        <begin position="764"/>
        <end position="818"/>
    </location>
</feature>
<keyword evidence="1" id="KW-0479">Metal-binding</keyword>
<keyword evidence="3" id="KW-0862">Zinc</keyword>